<dbReference type="Proteomes" id="UP000185678">
    <property type="component" value="Unassembled WGS sequence"/>
</dbReference>
<dbReference type="AlphaFoldDB" id="A0A1N7IRZ5"/>
<keyword evidence="7" id="KW-1185">Reference proteome</keyword>
<evidence type="ECO:0000313" key="7">
    <source>
        <dbReference type="Proteomes" id="UP000185678"/>
    </source>
</evidence>
<dbReference type="Pfam" id="PF13545">
    <property type="entry name" value="HTH_Crp_2"/>
    <property type="match status" value="1"/>
</dbReference>
<dbReference type="InterPro" id="IPR050397">
    <property type="entry name" value="Env_Response_Regulators"/>
</dbReference>
<gene>
    <name evidence="6" type="ORF">SAMN05421779_101537</name>
</gene>
<keyword evidence="3" id="KW-0804">Transcription</keyword>
<dbReference type="SUPFAM" id="SSF46785">
    <property type="entry name" value="Winged helix' DNA-binding domain"/>
    <property type="match status" value="1"/>
</dbReference>
<dbReference type="GO" id="GO:0003700">
    <property type="term" value="F:DNA-binding transcription factor activity"/>
    <property type="evidence" value="ECO:0007669"/>
    <property type="project" value="TreeGrafter"/>
</dbReference>
<dbReference type="Gene3D" id="1.10.10.10">
    <property type="entry name" value="Winged helix-like DNA-binding domain superfamily/Winged helix DNA-binding domain"/>
    <property type="match status" value="1"/>
</dbReference>
<dbReference type="GO" id="GO:0003677">
    <property type="term" value="F:DNA binding"/>
    <property type="evidence" value="ECO:0007669"/>
    <property type="project" value="UniProtKB-KW"/>
</dbReference>
<evidence type="ECO:0000256" key="2">
    <source>
        <dbReference type="ARBA" id="ARBA00023125"/>
    </source>
</evidence>
<keyword evidence="6" id="KW-0808">Transferase</keyword>
<dbReference type="InterPro" id="IPR000595">
    <property type="entry name" value="cNMP-bd_dom"/>
</dbReference>
<dbReference type="PROSITE" id="PS51063">
    <property type="entry name" value="HTH_CRP_2"/>
    <property type="match status" value="1"/>
</dbReference>
<dbReference type="EMBL" id="FTOA01000001">
    <property type="protein sequence ID" value="SIS39800.1"/>
    <property type="molecule type" value="Genomic_DNA"/>
</dbReference>
<evidence type="ECO:0000256" key="1">
    <source>
        <dbReference type="ARBA" id="ARBA00023015"/>
    </source>
</evidence>
<dbReference type="SMART" id="SM00419">
    <property type="entry name" value="HTH_CRP"/>
    <property type="match status" value="1"/>
</dbReference>
<dbReference type="GO" id="GO:0005829">
    <property type="term" value="C:cytosol"/>
    <property type="evidence" value="ECO:0007669"/>
    <property type="project" value="TreeGrafter"/>
</dbReference>
<evidence type="ECO:0000256" key="3">
    <source>
        <dbReference type="ARBA" id="ARBA00023163"/>
    </source>
</evidence>
<feature type="domain" description="Cyclic nucleotide-binding" evidence="4">
    <location>
        <begin position="16"/>
        <end position="136"/>
    </location>
</feature>
<dbReference type="PANTHER" id="PTHR24567">
    <property type="entry name" value="CRP FAMILY TRANSCRIPTIONAL REGULATORY PROTEIN"/>
    <property type="match status" value="1"/>
</dbReference>
<dbReference type="InterPro" id="IPR012318">
    <property type="entry name" value="HTH_CRP"/>
</dbReference>
<dbReference type="PANTHER" id="PTHR24567:SF26">
    <property type="entry name" value="REGULATORY PROTEIN YEIL"/>
    <property type="match status" value="1"/>
</dbReference>
<dbReference type="CDD" id="cd00038">
    <property type="entry name" value="CAP_ED"/>
    <property type="match status" value="1"/>
</dbReference>
<dbReference type="Gene3D" id="2.60.120.10">
    <property type="entry name" value="Jelly Rolls"/>
    <property type="match status" value="1"/>
</dbReference>
<keyword evidence="2" id="KW-0238">DNA-binding</keyword>
<accession>A0A1N7IRZ5</accession>
<dbReference type="SMART" id="SM00100">
    <property type="entry name" value="cNMP"/>
    <property type="match status" value="1"/>
</dbReference>
<dbReference type="InterPro" id="IPR036390">
    <property type="entry name" value="WH_DNA-bd_sf"/>
</dbReference>
<dbReference type="STRING" id="80876.SAMN05421779_101537"/>
<reference evidence="6 7" key="1">
    <citation type="submission" date="2017-01" db="EMBL/GenBank/DDBJ databases">
        <authorList>
            <person name="Mah S.A."/>
            <person name="Swanson W.J."/>
            <person name="Moy G.W."/>
            <person name="Vacquier V.D."/>
        </authorList>
    </citation>
    <scope>NUCLEOTIDE SEQUENCE [LARGE SCALE GENOMIC DNA]</scope>
    <source>
        <strain evidence="6 7">DSM 11589</strain>
    </source>
</reference>
<proteinExistence type="predicted"/>
<evidence type="ECO:0000313" key="6">
    <source>
        <dbReference type="EMBL" id="SIS39800.1"/>
    </source>
</evidence>
<keyword evidence="6" id="KW-0418">Kinase</keyword>
<organism evidence="6 7">
    <name type="scientific">Insolitispirillum peregrinum</name>
    <dbReference type="NCBI Taxonomy" id="80876"/>
    <lineage>
        <taxon>Bacteria</taxon>
        <taxon>Pseudomonadati</taxon>
        <taxon>Pseudomonadota</taxon>
        <taxon>Alphaproteobacteria</taxon>
        <taxon>Rhodospirillales</taxon>
        <taxon>Novispirillaceae</taxon>
        <taxon>Insolitispirillum</taxon>
    </lineage>
</organism>
<dbReference type="SUPFAM" id="SSF51206">
    <property type="entry name" value="cAMP-binding domain-like"/>
    <property type="match status" value="1"/>
</dbReference>
<feature type="domain" description="HTH crp-type" evidence="5">
    <location>
        <begin position="150"/>
        <end position="223"/>
    </location>
</feature>
<evidence type="ECO:0000259" key="4">
    <source>
        <dbReference type="PROSITE" id="PS50042"/>
    </source>
</evidence>
<dbReference type="InterPro" id="IPR036388">
    <property type="entry name" value="WH-like_DNA-bd_sf"/>
</dbReference>
<keyword evidence="1" id="KW-0805">Transcription regulation</keyword>
<dbReference type="InterPro" id="IPR014710">
    <property type="entry name" value="RmlC-like_jellyroll"/>
</dbReference>
<protein>
    <submittedName>
        <fullName evidence="6">cAMP-binding domain of CRP or a regulatory subunit of cAMP-dependent protein kinases</fullName>
    </submittedName>
</protein>
<evidence type="ECO:0000259" key="5">
    <source>
        <dbReference type="PROSITE" id="PS51063"/>
    </source>
</evidence>
<dbReference type="InterPro" id="IPR018490">
    <property type="entry name" value="cNMP-bd_dom_sf"/>
</dbReference>
<sequence>MTVDDTSSLSLDRIEPLAVLSPEVRADIARLCSWKRFGPHEQIIDRQSDTRDLLFLVRGSVRVVIYSVSGRELTLDDLKEGAFLGELSAIDGHPRSASVMSLTETVIASLSAEHFRRLLAQHSDFAMMVMKRLASMVRASTDRIIDLSTLGANNRVHAELLRQARLAGERDDGSAILKPIPVHGDMASRVSTTRETVARVLNDLARQGLVRRERDALVIVDLARLEEMVEEVRGE</sequence>
<dbReference type="Pfam" id="PF00027">
    <property type="entry name" value="cNMP_binding"/>
    <property type="match status" value="1"/>
</dbReference>
<dbReference type="GO" id="GO:0016301">
    <property type="term" value="F:kinase activity"/>
    <property type="evidence" value="ECO:0007669"/>
    <property type="project" value="UniProtKB-KW"/>
</dbReference>
<name>A0A1N7IRZ5_9PROT</name>
<dbReference type="PROSITE" id="PS50042">
    <property type="entry name" value="CNMP_BINDING_3"/>
    <property type="match status" value="1"/>
</dbReference>